<keyword evidence="10" id="KW-0812">Transmembrane</keyword>
<evidence type="ECO:0000259" key="11">
    <source>
        <dbReference type="PROSITE" id="PS51448"/>
    </source>
</evidence>
<evidence type="ECO:0000256" key="3">
    <source>
        <dbReference type="ARBA" id="ARBA00022801"/>
    </source>
</evidence>
<dbReference type="SUPFAM" id="SSF74650">
    <property type="entry name" value="Galactose mutarotase-like"/>
    <property type="match status" value="1"/>
</dbReference>
<name>A0A0V0U3T2_9BILA</name>
<dbReference type="Pfam" id="PF21365">
    <property type="entry name" value="Glyco_hydro_31_3rd"/>
    <property type="match status" value="1"/>
</dbReference>
<dbReference type="InterPro" id="IPR030458">
    <property type="entry name" value="Glyco_hydro_31_AS"/>
</dbReference>
<dbReference type="SUPFAM" id="SSF51445">
    <property type="entry name" value="(Trans)glycosidases"/>
    <property type="match status" value="1"/>
</dbReference>
<dbReference type="InterPro" id="IPR044913">
    <property type="entry name" value="P_trefoil_dom_sf"/>
</dbReference>
<feature type="non-terminal residue" evidence="12">
    <location>
        <position position="1"/>
    </location>
</feature>
<evidence type="ECO:0000256" key="9">
    <source>
        <dbReference type="RuleBase" id="RU361185"/>
    </source>
</evidence>
<dbReference type="Gene3D" id="3.20.20.80">
    <property type="entry name" value="Glycosidases"/>
    <property type="match status" value="1"/>
</dbReference>
<keyword evidence="4 10" id="KW-0472">Membrane</keyword>
<dbReference type="InterPro" id="IPR000519">
    <property type="entry name" value="P_trefoil_dom"/>
</dbReference>
<evidence type="ECO:0000256" key="8">
    <source>
        <dbReference type="PROSITE-ProRule" id="PRU00779"/>
    </source>
</evidence>
<dbReference type="PANTHER" id="PTHR22762">
    <property type="entry name" value="ALPHA-GLUCOSIDASE"/>
    <property type="match status" value="1"/>
</dbReference>
<evidence type="ECO:0000256" key="6">
    <source>
        <dbReference type="ARBA" id="ARBA00023180"/>
    </source>
</evidence>
<dbReference type="SUPFAM" id="SSF51011">
    <property type="entry name" value="Glycosyl hydrolase domain"/>
    <property type="match status" value="1"/>
</dbReference>
<keyword evidence="5" id="KW-1015">Disulfide bond</keyword>
<dbReference type="Pfam" id="PF01055">
    <property type="entry name" value="Glyco_hydro_31_2nd"/>
    <property type="match status" value="1"/>
</dbReference>
<dbReference type="CDD" id="cd14752">
    <property type="entry name" value="GH31_N"/>
    <property type="match status" value="1"/>
</dbReference>
<dbReference type="EMBL" id="JYDJ01000067">
    <property type="protein sequence ID" value="KRX45929.1"/>
    <property type="molecule type" value="Genomic_DNA"/>
</dbReference>
<dbReference type="InterPro" id="IPR011013">
    <property type="entry name" value="Gal_mutarotase_sf_dom"/>
</dbReference>
<dbReference type="Gene3D" id="4.10.110.10">
    <property type="entry name" value="Spasmolytic Protein, domain 1"/>
    <property type="match status" value="1"/>
</dbReference>
<comment type="caution">
    <text evidence="12">The sequence shown here is derived from an EMBL/GenBank/DDBJ whole genome shotgun (WGS) entry which is preliminary data.</text>
</comment>
<dbReference type="Proteomes" id="UP000055048">
    <property type="component" value="Unassembled WGS sequence"/>
</dbReference>
<dbReference type="CDD" id="cd00111">
    <property type="entry name" value="Trefoil"/>
    <property type="match status" value="1"/>
</dbReference>
<dbReference type="GO" id="GO:0005975">
    <property type="term" value="P:carbohydrate metabolic process"/>
    <property type="evidence" value="ECO:0007669"/>
    <property type="project" value="InterPro"/>
</dbReference>
<sequence length="968" mass="110501">LKRMNTQELLKRRWVPYALLAFAALVILIILLAVYVPSGTQVPELEQIDEQVRVDCHPDPNPTEDACHRRGCVWLLATGNWSAPSCYYPTSFGYAVTSEQPGLLTLTRREILGEVNPLSKPVKQLQVQYEFFNDQIVHVKITDATVARYEVPVPLWPKGKPQAQISSNRLQFVVLGNHPTFAFAIHDQQRTLFNTSIGGLVYADQFLQIATYLSSWNLYGFGENLHTNLKHDLSTFRTWPMFSRDQPPVADPPTAGNLYGVHPFYMQMNDDGSSHGVLFFNSGAQEYTTGPGPSLVYRTIGGILDMYFFVGPQPGQVIQQYQTLIGYPAMPAYWSLGFQLCRYGYHNTSEVEELVKRMRALEIPQDVQYVDIDYMDKNKDFTIDSENFKDLPELVNKTKENGLRWIFILDPAINVASEQYPAFHQGKQSNVFVTWPDEKYVPPLNANYTTTVGTKIMLGTVWPFDNVAFPDFLNPKTHSWWKQQIVTFHNVLNFDGIWIDMNEPANFGTNEDTPWYVIDPNLKHLQQLRCPNNTYDTPPYATQAAYYWKTTLNDKTICMIGEHSDGVRKYRHYDVHSLYGWSETKPTIEAVQKATGKRGVVITRSTFPTSGQFSGHWLGDNFSKWADLAASIIGILEFNMFGIPYVGADICGFEEDADEEMCARWQQLGAFYPFSRNHNGKNRRSQDPTQWQSVAEATKASLKLRYYFLPYLYTLFYKAHTKGETVVRPLFFEFPNDPNTHHIDKQFLWGPAVLITPVLQAGVVHTEAYFPTAQWYNVYEAEIAGALQQPGRVTISSPRYGCVPVHVRGGYILPRQKPALNTRDSRTNPLDLLITVDKNNNTSVGELFWDNGESIMINESNSYFFHIQYIVRPTNAKIQITVKHAPHADYLDTIALPTLDRIEIFGAEHSVDLKAEINLDGMPISLTDSNVQFNVNLKKLIIQKDNFWDLKNSTAGQIRTLSWQHKLR</sequence>
<dbReference type="FunFam" id="2.60.40.1180:FF:000001">
    <property type="entry name" value="Maltase-glucoamylase, intestinal"/>
    <property type="match status" value="1"/>
</dbReference>
<comment type="subcellular location">
    <subcellularLocation>
        <location evidence="1">Membrane</location>
    </subcellularLocation>
</comment>
<comment type="caution">
    <text evidence="8">Lacks conserved residue(s) required for the propagation of feature annotation.</text>
</comment>
<evidence type="ECO:0000256" key="4">
    <source>
        <dbReference type="ARBA" id="ARBA00023136"/>
    </source>
</evidence>
<dbReference type="InterPro" id="IPR013780">
    <property type="entry name" value="Glyco_hydro_b"/>
</dbReference>
<dbReference type="AlphaFoldDB" id="A0A0V0U3T2"/>
<dbReference type="OrthoDB" id="1334205at2759"/>
<organism evidence="12 13">
    <name type="scientific">Trichinella murrelli</name>
    <dbReference type="NCBI Taxonomy" id="144512"/>
    <lineage>
        <taxon>Eukaryota</taxon>
        <taxon>Metazoa</taxon>
        <taxon>Ecdysozoa</taxon>
        <taxon>Nematoda</taxon>
        <taxon>Enoplea</taxon>
        <taxon>Dorylaimia</taxon>
        <taxon>Trichinellida</taxon>
        <taxon>Trichinellidae</taxon>
        <taxon>Trichinella</taxon>
    </lineage>
</organism>
<keyword evidence="7 9" id="KW-0326">Glycosidase</keyword>
<keyword evidence="6" id="KW-0325">Glycoprotein</keyword>
<dbReference type="SMART" id="SM00018">
    <property type="entry name" value="PD"/>
    <property type="match status" value="1"/>
</dbReference>
<feature type="domain" description="P-type" evidence="11">
    <location>
        <begin position="40"/>
        <end position="90"/>
    </location>
</feature>
<proteinExistence type="inferred from homology"/>
<dbReference type="GO" id="GO:0004558">
    <property type="term" value="F:alpha-1,4-glucosidase activity"/>
    <property type="evidence" value="ECO:0007669"/>
    <property type="project" value="TreeGrafter"/>
</dbReference>
<dbReference type="PROSITE" id="PS51448">
    <property type="entry name" value="P_TREFOIL_2"/>
    <property type="match status" value="1"/>
</dbReference>
<evidence type="ECO:0000256" key="7">
    <source>
        <dbReference type="ARBA" id="ARBA00023295"/>
    </source>
</evidence>
<evidence type="ECO:0000256" key="1">
    <source>
        <dbReference type="ARBA" id="ARBA00004370"/>
    </source>
</evidence>
<dbReference type="PANTHER" id="PTHR22762:SF133">
    <property type="entry name" value="P-TYPE DOMAIN-CONTAINING PROTEIN"/>
    <property type="match status" value="1"/>
</dbReference>
<evidence type="ECO:0000313" key="12">
    <source>
        <dbReference type="EMBL" id="KRX45929.1"/>
    </source>
</evidence>
<evidence type="ECO:0000256" key="5">
    <source>
        <dbReference type="ARBA" id="ARBA00023157"/>
    </source>
</evidence>
<evidence type="ECO:0000256" key="2">
    <source>
        <dbReference type="ARBA" id="ARBA00007806"/>
    </source>
</evidence>
<comment type="similarity">
    <text evidence="2 9">Belongs to the glycosyl hydrolase 31 family.</text>
</comment>
<dbReference type="CDD" id="cd06602">
    <property type="entry name" value="GH31_MGAM_SI_GAA"/>
    <property type="match status" value="1"/>
</dbReference>
<keyword evidence="3 9" id="KW-0378">Hydrolase</keyword>
<accession>A0A0V0U3T2</accession>
<keyword evidence="10" id="KW-1133">Transmembrane helix</keyword>
<keyword evidence="13" id="KW-1185">Reference proteome</keyword>
<dbReference type="Gene3D" id="2.60.40.1760">
    <property type="entry name" value="glycosyl hydrolase (family 31)"/>
    <property type="match status" value="1"/>
</dbReference>
<evidence type="ECO:0000313" key="13">
    <source>
        <dbReference type="Proteomes" id="UP000055048"/>
    </source>
</evidence>
<dbReference type="InterPro" id="IPR048395">
    <property type="entry name" value="Glyco_hydro_31_C"/>
</dbReference>
<dbReference type="InterPro" id="IPR000322">
    <property type="entry name" value="Glyco_hydro_31_TIM"/>
</dbReference>
<evidence type="ECO:0000256" key="10">
    <source>
        <dbReference type="SAM" id="Phobius"/>
    </source>
</evidence>
<reference evidence="12 13" key="1">
    <citation type="submission" date="2015-01" db="EMBL/GenBank/DDBJ databases">
        <title>Evolution of Trichinella species and genotypes.</title>
        <authorList>
            <person name="Korhonen P.K."/>
            <person name="Edoardo P."/>
            <person name="Giuseppe L.R."/>
            <person name="Gasser R.B."/>
        </authorList>
    </citation>
    <scope>NUCLEOTIDE SEQUENCE [LARGE SCALE GENOMIC DNA]</scope>
    <source>
        <strain evidence="12">ISS417</strain>
    </source>
</reference>
<dbReference type="PROSITE" id="PS00129">
    <property type="entry name" value="GLYCOSYL_HYDROL_F31_1"/>
    <property type="match status" value="1"/>
</dbReference>
<dbReference type="GO" id="GO:0030246">
    <property type="term" value="F:carbohydrate binding"/>
    <property type="evidence" value="ECO:0007669"/>
    <property type="project" value="InterPro"/>
</dbReference>
<dbReference type="Gene3D" id="2.60.40.1180">
    <property type="entry name" value="Golgi alpha-mannosidase II"/>
    <property type="match status" value="2"/>
</dbReference>
<feature type="transmembrane region" description="Helical" evidence="10">
    <location>
        <begin position="14"/>
        <end position="36"/>
    </location>
</feature>
<dbReference type="Pfam" id="PF00088">
    <property type="entry name" value="Trefoil"/>
    <property type="match status" value="1"/>
</dbReference>
<protein>
    <submittedName>
        <fullName evidence="12">Sucrase-isomaltase, intestinal</fullName>
    </submittedName>
</protein>
<dbReference type="InterPro" id="IPR017853">
    <property type="entry name" value="GH"/>
</dbReference>
<dbReference type="STRING" id="144512.A0A0V0U3T2"/>
<gene>
    <name evidence="12" type="primary">SI</name>
    <name evidence="12" type="ORF">T05_3960</name>
</gene>
<dbReference type="GO" id="GO:0016020">
    <property type="term" value="C:membrane"/>
    <property type="evidence" value="ECO:0007669"/>
    <property type="project" value="UniProtKB-SubCell"/>
</dbReference>